<evidence type="ECO:0000256" key="5">
    <source>
        <dbReference type="ARBA" id="ARBA00017386"/>
    </source>
</evidence>
<dbReference type="PANTHER" id="PTHR11472:SF41">
    <property type="entry name" value="ATP-DEPENDENT DNA HELICASE DDX11-RELATED"/>
    <property type="match status" value="1"/>
</dbReference>
<dbReference type="GO" id="GO:0006974">
    <property type="term" value="P:DNA damage response"/>
    <property type="evidence" value="ECO:0007669"/>
    <property type="project" value="UniProtKB-ARBA"/>
</dbReference>
<keyword evidence="15" id="KW-0539">Nucleus</keyword>
<evidence type="ECO:0000256" key="20">
    <source>
        <dbReference type="ARBA" id="ARBA00045008"/>
    </source>
</evidence>
<dbReference type="Pfam" id="PF13307">
    <property type="entry name" value="Helicase_C_2"/>
    <property type="match status" value="1"/>
</dbReference>
<dbReference type="PROSITE" id="PS51193">
    <property type="entry name" value="HELICASE_ATP_BIND_2"/>
    <property type="match status" value="1"/>
</dbReference>
<name>A0A8H2ZJM8_9SACH</name>
<evidence type="ECO:0000313" key="26">
    <source>
        <dbReference type="Proteomes" id="UP000644660"/>
    </source>
</evidence>
<dbReference type="PANTHER" id="PTHR11472">
    <property type="entry name" value="DNA REPAIR DEAD HELICASE RAD3/XP-D SUBFAMILY MEMBER"/>
    <property type="match status" value="1"/>
</dbReference>
<dbReference type="GeneID" id="64857385"/>
<dbReference type="GO" id="GO:0003677">
    <property type="term" value="F:DNA binding"/>
    <property type="evidence" value="ECO:0007669"/>
    <property type="project" value="UniProtKB-KW"/>
</dbReference>
<comment type="similarity">
    <text evidence="3">Belongs to the DEAD box helicase family. DEAH subfamily. DDX11/CHL1 sub-subfamily.</text>
</comment>
<evidence type="ECO:0000256" key="11">
    <source>
        <dbReference type="ARBA" id="ARBA00023004"/>
    </source>
</evidence>
<comment type="subcellular location">
    <subcellularLocation>
        <location evidence="2">Nucleus</location>
    </subcellularLocation>
</comment>
<keyword evidence="26" id="KW-1185">Reference proteome</keyword>
<keyword evidence="11" id="KW-0408">Iron</keyword>
<evidence type="ECO:0000256" key="6">
    <source>
        <dbReference type="ARBA" id="ARBA00022723"/>
    </source>
</evidence>
<evidence type="ECO:0000256" key="12">
    <source>
        <dbReference type="ARBA" id="ARBA00023014"/>
    </source>
</evidence>
<evidence type="ECO:0000256" key="1">
    <source>
        <dbReference type="ARBA" id="ARBA00001966"/>
    </source>
</evidence>
<evidence type="ECO:0000256" key="15">
    <source>
        <dbReference type="ARBA" id="ARBA00023242"/>
    </source>
</evidence>
<dbReference type="EC" id="5.6.2.3" evidence="18"/>
<comment type="catalytic activity">
    <reaction evidence="22">
        <text>ATP + H2O = ADP + phosphate + H(+)</text>
        <dbReference type="Rhea" id="RHEA:13065"/>
        <dbReference type="ChEBI" id="CHEBI:15377"/>
        <dbReference type="ChEBI" id="CHEBI:15378"/>
        <dbReference type="ChEBI" id="CHEBI:30616"/>
        <dbReference type="ChEBI" id="CHEBI:43474"/>
        <dbReference type="ChEBI" id="CHEBI:456216"/>
        <dbReference type="EC" id="5.6.2.3"/>
    </reaction>
</comment>
<protein>
    <recommendedName>
        <fullName evidence="5">ATP-dependent DNA helicase CHL1</fullName>
        <ecNumber evidence="18">5.6.2.3</ecNumber>
    </recommendedName>
    <alternativeName>
        <fullName evidence="4">ATP-dependent DNA helicase chl1</fullName>
    </alternativeName>
    <alternativeName>
        <fullName evidence="17">Chromosome loss protein 1</fullName>
    </alternativeName>
    <alternativeName>
        <fullName evidence="19 20">DNA 5'-3' helicase CHL1</fullName>
    </alternativeName>
</protein>
<evidence type="ECO:0000256" key="19">
    <source>
        <dbReference type="ARBA" id="ARBA00044998"/>
    </source>
</evidence>
<dbReference type="GO" id="GO:0051536">
    <property type="term" value="F:iron-sulfur cluster binding"/>
    <property type="evidence" value="ECO:0007669"/>
    <property type="project" value="UniProtKB-KW"/>
</dbReference>
<dbReference type="GO" id="GO:0046872">
    <property type="term" value="F:metal ion binding"/>
    <property type="evidence" value="ECO:0007669"/>
    <property type="project" value="UniProtKB-KW"/>
</dbReference>
<dbReference type="InterPro" id="IPR014001">
    <property type="entry name" value="Helicase_ATP-bd"/>
</dbReference>
<evidence type="ECO:0000259" key="24">
    <source>
        <dbReference type="PROSITE" id="PS51193"/>
    </source>
</evidence>
<evidence type="ECO:0000256" key="2">
    <source>
        <dbReference type="ARBA" id="ARBA00004123"/>
    </source>
</evidence>
<evidence type="ECO:0000256" key="17">
    <source>
        <dbReference type="ARBA" id="ARBA00029709"/>
    </source>
</evidence>
<dbReference type="GO" id="GO:0016818">
    <property type="term" value="F:hydrolase activity, acting on acid anhydrides, in phosphorus-containing anhydrides"/>
    <property type="evidence" value="ECO:0007669"/>
    <property type="project" value="InterPro"/>
</dbReference>
<dbReference type="RefSeq" id="XP_041406236.1">
    <property type="nucleotide sequence ID" value="XM_041550302.1"/>
</dbReference>
<dbReference type="SUPFAM" id="SSF52540">
    <property type="entry name" value="P-loop containing nucleoside triphosphate hydrolases"/>
    <property type="match status" value="1"/>
</dbReference>
<evidence type="ECO:0000256" key="22">
    <source>
        <dbReference type="ARBA" id="ARBA00048954"/>
    </source>
</evidence>
<dbReference type="Gene3D" id="3.40.50.300">
    <property type="entry name" value="P-loop containing nucleotide triphosphate hydrolases"/>
    <property type="match status" value="3"/>
</dbReference>
<evidence type="ECO:0000256" key="3">
    <source>
        <dbReference type="ARBA" id="ARBA00008435"/>
    </source>
</evidence>
<keyword evidence="8" id="KW-0378">Hydrolase</keyword>
<dbReference type="Proteomes" id="UP000644660">
    <property type="component" value="Unassembled WGS sequence"/>
</dbReference>
<feature type="compositionally biased region" description="Acidic residues" evidence="23">
    <location>
        <begin position="86"/>
        <end position="97"/>
    </location>
</feature>
<keyword evidence="14" id="KW-0413">Isomerase</keyword>
<dbReference type="GO" id="GO:0043139">
    <property type="term" value="F:5'-3' DNA helicase activity"/>
    <property type="evidence" value="ECO:0007669"/>
    <property type="project" value="UniProtKB-EC"/>
</dbReference>
<organism evidence="25 26">
    <name type="scientific">Maudiozyma barnettii</name>
    <dbReference type="NCBI Taxonomy" id="61262"/>
    <lineage>
        <taxon>Eukaryota</taxon>
        <taxon>Fungi</taxon>
        <taxon>Dikarya</taxon>
        <taxon>Ascomycota</taxon>
        <taxon>Saccharomycotina</taxon>
        <taxon>Saccharomycetes</taxon>
        <taxon>Saccharomycetales</taxon>
        <taxon>Saccharomycetaceae</taxon>
        <taxon>Maudiozyma</taxon>
    </lineage>
</organism>
<dbReference type="InterPro" id="IPR027417">
    <property type="entry name" value="P-loop_NTPase"/>
</dbReference>
<dbReference type="OrthoDB" id="267079at2759"/>
<dbReference type="PROSITE" id="PS00690">
    <property type="entry name" value="DEAH_ATP_HELICASE"/>
    <property type="match status" value="1"/>
</dbReference>
<keyword evidence="10" id="KW-0067">ATP-binding</keyword>
<keyword evidence="6" id="KW-0479">Metal-binding</keyword>
<dbReference type="FunFam" id="3.40.50.300:FF:001372">
    <property type="entry name" value="ATP-dependent DNA helicase chl1"/>
    <property type="match status" value="1"/>
</dbReference>
<evidence type="ECO:0000256" key="16">
    <source>
        <dbReference type="ARBA" id="ARBA00023306"/>
    </source>
</evidence>
<dbReference type="InterPro" id="IPR010614">
    <property type="entry name" value="RAD3-like_helicase_DEAD"/>
</dbReference>
<dbReference type="GO" id="GO:0006139">
    <property type="term" value="P:nucleobase-containing compound metabolic process"/>
    <property type="evidence" value="ECO:0007669"/>
    <property type="project" value="InterPro"/>
</dbReference>
<evidence type="ECO:0000256" key="23">
    <source>
        <dbReference type="SAM" id="MobiDB-lite"/>
    </source>
</evidence>
<gene>
    <name evidence="25" type="ORF">KABA2_04S05236</name>
</gene>
<feature type="domain" description="Helicase ATP-binding" evidence="24">
    <location>
        <begin position="1"/>
        <end position="459"/>
    </location>
</feature>
<dbReference type="AlphaFoldDB" id="A0A8H2ZJM8"/>
<dbReference type="GO" id="GO:0005634">
    <property type="term" value="C:nucleus"/>
    <property type="evidence" value="ECO:0007669"/>
    <property type="project" value="UniProtKB-SubCell"/>
</dbReference>
<keyword evidence="7" id="KW-0547">Nucleotide-binding</keyword>
<dbReference type="SMART" id="SM00488">
    <property type="entry name" value="DEXDc2"/>
    <property type="match status" value="1"/>
</dbReference>
<dbReference type="EMBL" id="CAEFZW010000004">
    <property type="protein sequence ID" value="CAB4254392.1"/>
    <property type="molecule type" value="Genomic_DNA"/>
</dbReference>
<dbReference type="Pfam" id="PF06733">
    <property type="entry name" value="DEAD_2"/>
    <property type="match status" value="1"/>
</dbReference>
<dbReference type="InterPro" id="IPR006555">
    <property type="entry name" value="ATP-dep_Helicase_C"/>
</dbReference>
<keyword evidence="9 25" id="KW-0347">Helicase</keyword>
<dbReference type="NCBIfam" id="TIGR00604">
    <property type="entry name" value="rad3"/>
    <property type="match status" value="1"/>
</dbReference>
<dbReference type="InterPro" id="IPR002464">
    <property type="entry name" value="DNA/RNA_helicase_DEAH_CS"/>
</dbReference>
<evidence type="ECO:0000256" key="8">
    <source>
        <dbReference type="ARBA" id="ARBA00022801"/>
    </source>
</evidence>
<keyword evidence="16" id="KW-0131">Cell cycle</keyword>
<evidence type="ECO:0000256" key="7">
    <source>
        <dbReference type="ARBA" id="ARBA00022741"/>
    </source>
</evidence>
<feature type="compositionally biased region" description="Low complexity" evidence="23">
    <location>
        <begin position="72"/>
        <end position="85"/>
    </location>
</feature>
<dbReference type="InterPro" id="IPR006554">
    <property type="entry name" value="Helicase-like_DEXD_c2"/>
</dbReference>
<accession>A0A8H2ZJM8</accession>
<evidence type="ECO:0000256" key="10">
    <source>
        <dbReference type="ARBA" id="ARBA00022840"/>
    </source>
</evidence>
<reference evidence="25 26" key="1">
    <citation type="submission" date="2020-05" db="EMBL/GenBank/DDBJ databases">
        <authorList>
            <person name="Casaregola S."/>
            <person name="Devillers H."/>
            <person name="Grondin C."/>
        </authorList>
    </citation>
    <scope>NUCLEOTIDE SEQUENCE [LARGE SCALE GENOMIC DNA]</scope>
    <source>
        <strain evidence="25 26">CLIB 1767</strain>
    </source>
</reference>
<evidence type="ECO:0000256" key="21">
    <source>
        <dbReference type="ARBA" id="ARBA00045702"/>
    </source>
</evidence>
<evidence type="ECO:0000313" key="25">
    <source>
        <dbReference type="EMBL" id="CAB4254392.1"/>
    </source>
</evidence>
<evidence type="ECO:0000256" key="18">
    <source>
        <dbReference type="ARBA" id="ARBA00044969"/>
    </source>
</evidence>
<sequence>MTGRFHHPYTPYDIQEQLMESLYDDTLNTNKKIALVESPTGTGKTLSLICAIVTWLRDNKSKLIKDEQQLNSSNSTNTASSSSSSSDDDDDESEPEPEWVVEAFNDSRARDTVAAVKDFENYLDSLPKPMVTMQTLTARGPKRKIAATKSNGTNDNEINDNDFLPEEQEQQMNETKTQSLNQEVKQLLHKLEQQSQSQSDQNNEFDKYHTIGGTSIANPIKIYFASRTHSQLSQFAHQLQLPQFPSSFEKDNIPLERIKFLPLGSKKQLCIEPSVKRWKTAEAINDACYDLRHSKQGCPFYSNTPQWHTSRDTITFRDNLYKEIHDIEDLVPLGESLKVCPYYASRDSIPGAEIVSLPYQYLLSNDARESLGIDLDNSIVIVDEAHNLIDTINNIYSASMTYDNLSTVLKGLNNYLVKFEKKLGPRNRVNLLKLLKLLETIKLFVDSNFKKPGQRFQSYDILNDSNSDLFNIHKLIDYVNKSKIAYKIDTYMAKTIDKIQQKNNSTSTSSSSSISRQPALFKIMKFLTTLTNPSKEGQFFFEKDKEIKYMLLEPSKMLEPIINKSRCLILAGGTMEPLADFYNELFPQIDPKDILTFSCNHVIPDKNLQTFIIDDPIFEFTFAKRNSTSLINNDLFYFYNNLSYTVPVTGGIVGFFPSYQYLQFVVDSWSKSGKLKTLTQHRKLFYEKKDGEDILSDYINTISKGEGAILFAIVGGRLSEGINFQDNLCRAVVMTGLPFPNVFSGELQIKKDHLEDKIKRNGGSQKDAQDATREFYETICMKAVNQSVGRAIRHANDYAAIYLLDKRYATENIKQKLSLWVRKRIQQEHSVSTVLKKTSSFFQAMSQ</sequence>
<dbReference type="SMART" id="SM00487">
    <property type="entry name" value="DEXDc"/>
    <property type="match status" value="1"/>
</dbReference>
<evidence type="ECO:0000256" key="13">
    <source>
        <dbReference type="ARBA" id="ARBA00023125"/>
    </source>
</evidence>
<evidence type="ECO:0000256" key="4">
    <source>
        <dbReference type="ARBA" id="ARBA00016387"/>
    </source>
</evidence>
<comment type="function">
    <text evidence="21">ATP-dependent DNA helicase important for chromosome transmission and normal cell cycle progression in G(2)/M. May have a role in changing DNA topology to allow the loading of proteins involved in maintaining sister chromatid cohesion in the vicinity of the centromeres. Has a specific role in chromosome segregation during meiosis II.</text>
</comment>
<evidence type="ECO:0000256" key="14">
    <source>
        <dbReference type="ARBA" id="ARBA00023235"/>
    </source>
</evidence>
<dbReference type="FunFam" id="3.40.50.300:FF:001968">
    <property type="entry name" value="ATP-dependent DNA helicase CHL1"/>
    <property type="match status" value="1"/>
</dbReference>
<dbReference type="InterPro" id="IPR045028">
    <property type="entry name" value="DinG/Rad3-like"/>
</dbReference>
<proteinExistence type="inferred from homology"/>
<comment type="caution">
    <text evidence="25">The sequence shown here is derived from an EMBL/GenBank/DDBJ whole genome shotgun (WGS) entry which is preliminary data.</text>
</comment>
<dbReference type="SMART" id="SM00491">
    <property type="entry name" value="HELICc2"/>
    <property type="match status" value="1"/>
</dbReference>
<keyword evidence="12" id="KW-0411">Iron-sulfur</keyword>
<keyword evidence="13" id="KW-0238">DNA-binding</keyword>
<comment type="cofactor">
    <cofactor evidence="1">
        <name>[4Fe-4S] cluster</name>
        <dbReference type="ChEBI" id="CHEBI:49883"/>
    </cofactor>
</comment>
<dbReference type="InterPro" id="IPR014013">
    <property type="entry name" value="Helic_SF1/SF2_ATP-bd_DinG/Rad3"/>
</dbReference>
<evidence type="ECO:0000256" key="9">
    <source>
        <dbReference type="ARBA" id="ARBA00022806"/>
    </source>
</evidence>
<dbReference type="GO" id="GO:0005524">
    <property type="term" value="F:ATP binding"/>
    <property type="evidence" value="ECO:0007669"/>
    <property type="project" value="UniProtKB-KW"/>
</dbReference>
<dbReference type="GO" id="GO:0034085">
    <property type="term" value="P:establishment of sister chromatid cohesion"/>
    <property type="evidence" value="ECO:0007669"/>
    <property type="project" value="TreeGrafter"/>
</dbReference>
<feature type="region of interest" description="Disordered" evidence="23">
    <location>
        <begin position="66"/>
        <end position="97"/>
    </location>
</feature>
<dbReference type="InterPro" id="IPR013020">
    <property type="entry name" value="Rad3/Chl1-like"/>
</dbReference>